<dbReference type="AlphaFoldDB" id="A0A7S2X1Y6"/>
<dbReference type="Pfam" id="PF00240">
    <property type="entry name" value="ubiquitin"/>
    <property type="match status" value="1"/>
</dbReference>
<dbReference type="GO" id="GO:0061709">
    <property type="term" value="P:reticulophagy"/>
    <property type="evidence" value="ECO:0007669"/>
    <property type="project" value="TreeGrafter"/>
</dbReference>
<organism evidence="3">
    <name type="scientific">Chloropicon primus</name>
    <dbReference type="NCBI Taxonomy" id="1764295"/>
    <lineage>
        <taxon>Eukaryota</taxon>
        <taxon>Viridiplantae</taxon>
        <taxon>Chlorophyta</taxon>
        <taxon>Chloropicophyceae</taxon>
        <taxon>Chloropicales</taxon>
        <taxon>Chloropicaceae</taxon>
        <taxon>Chloropicon</taxon>
    </lineage>
</organism>
<dbReference type="GO" id="GO:0060090">
    <property type="term" value="F:molecular adaptor activity"/>
    <property type="evidence" value="ECO:0007669"/>
    <property type="project" value="TreeGrafter"/>
</dbReference>
<dbReference type="EMBL" id="HBHL01011127">
    <property type="protein sequence ID" value="CAD9718483.1"/>
    <property type="molecule type" value="Transcribed_RNA"/>
</dbReference>
<dbReference type="PANTHER" id="PTHR13222">
    <property type="entry name" value="RB1-INDUCIBLE COILED-COIL"/>
    <property type="match status" value="1"/>
</dbReference>
<evidence type="ECO:0000259" key="2">
    <source>
        <dbReference type="PROSITE" id="PS50053"/>
    </source>
</evidence>
<dbReference type="SMART" id="SM00213">
    <property type="entry name" value="UBQ"/>
    <property type="match status" value="1"/>
</dbReference>
<dbReference type="GO" id="GO:0000422">
    <property type="term" value="P:autophagy of mitochondrion"/>
    <property type="evidence" value="ECO:0007669"/>
    <property type="project" value="TreeGrafter"/>
</dbReference>
<evidence type="ECO:0000256" key="1">
    <source>
        <dbReference type="ARBA" id="ARBA00023006"/>
    </source>
</evidence>
<dbReference type="GO" id="GO:0034727">
    <property type="term" value="P:piecemeal microautophagy of the nucleus"/>
    <property type="evidence" value="ECO:0007669"/>
    <property type="project" value="TreeGrafter"/>
</dbReference>
<dbReference type="PANTHER" id="PTHR13222:SF1">
    <property type="entry name" value="RB1-INDUCIBLE COILED-COIL PROTEIN 1"/>
    <property type="match status" value="1"/>
</dbReference>
<keyword evidence="1" id="KW-0072">Autophagy</keyword>
<proteinExistence type="predicted"/>
<gene>
    <name evidence="3" type="ORF">CPRI1469_LOCUS7348</name>
</gene>
<dbReference type="InterPro" id="IPR045326">
    <property type="entry name" value="ATG17-like_dom"/>
</dbReference>
<accession>A0A7S2X1Y6</accession>
<dbReference type="GO" id="GO:1990316">
    <property type="term" value="C:Atg1/ULK1 kinase complex"/>
    <property type="evidence" value="ECO:0007669"/>
    <property type="project" value="TreeGrafter"/>
</dbReference>
<sequence>MMMETSPEVVVPKGGVMTSLLVLVAHSGRAYELEASPTTKVSKVQTALENLTGVPLNQQILTLDGAKLDSDKTFGAYGLDEDKFADKEGEGTKVFFYSKSNLVPNSLPPKPEVLPALKIQFPQASSYQPHQERLPLQESSSPHVRNLPKYERNFCFHLAKAKAQIEASAEYLRICEKLLAEQEVQALAIDSAQENVDKHYAYIATVYEKFQSRFLEQIEENEKLLGDFMPELEGLEKAETHRVVKEAGINSITDLVPKEQLCKWHAQCSTMHAQFKPKAKELSSLFGSVKNDVEALFMTVPSVDITKLSERLQTNQQLLLEMSSICEVLEKDWNLSKDQLERAMGQAAQNQTQSFLGECVALESVNEVHAKSHVPRLEECAKILERFAKHCIDCKNAMSRCVHSQMKSIAQLQNRISITRNKLSAYREVAKKIEDACAHLKLVYHIPSAYYSCLEEVIRRRSFADTFAQHAQKFAESMSALRRNEEVARQNFEQKYEGLLPQELILALKLHLAPPICEVHVSPNEYSEMNISEADAKRQQP</sequence>
<dbReference type="InterPro" id="IPR029071">
    <property type="entry name" value="Ubiquitin-like_domsf"/>
</dbReference>
<dbReference type="SUPFAM" id="SSF54236">
    <property type="entry name" value="Ubiquitin-like"/>
    <property type="match status" value="1"/>
</dbReference>
<dbReference type="GO" id="GO:0034517">
    <property type="term" value="P:ribophagy"/>
    <property type="evidence" value="ECO:0007669"/>
    <property type="project" value="TreeGrafter"/>
</dbReference>
<protein>
    <recommendedName>
        <fullName evidence="2">Ubiquitin-like domain-containing protein</fullName>
    </recommendedName>
</protein>
<dbReference type="GO" id="GO:0019901">
    <property type="term" value="F:protein kinase binding"/>
    <property type="evidence" value="ECO:0007669"/>
    <property type="project" value="TreeGrafter"/>
</dbReference>
<dbReference type="Pfam" id="PF04108">
    <property type="entry name" value="ATG17_like"/>
    <property type="match status" value="1"/>
</dbReference>
<dbReference type="InterPro" id="IPR040040">
    <property type="entry name" value="ATG11"/>
</dbReference>
<reference evidence="3" key="1">
    <citation type="submission" date="2021-01" db="EMBL/GenBank/DDBJ databases">
        <authorList>
            <person name="Corre E."/>
            <person name="Pelletier E."/>
            <person name="Niang G."/>
            <person name="Scheremetjew M."/>
            <person name="Finn R."/>
            <person name="Kale V."/>
            <person name="Holt S."/>
            <person name="Cochrane G."/>
            <person name="Meng A."/>
            <person name="Brown T."/>
            <person name="Cohen L."/>
        </authorList>
    </citation>
    <scope>NUCLEOTIDE SEQUENCE</scope>
    <source>
        <strain evidence="3">CCMP1205</strain>
    </source>
</reference>
<evidence type="ECO:0000313" key="3">
    <source>
        <dbReference type="EMBL" id="CAD9718483.1"/>
    </source>
</evidence>
<dbReference type="InterPro" id="IPR000626">
    <property type="entry name" value="Ubiquitin-like_dom"/>
</dbReference>
<dbReference type="GO" id="GO:0000045">
    <property type="term" value="P:autophagosome assembly"/>
    <property type="evidence" value="ECO:0007669"/>
    <property type="project" value="InterPro"/>
</dbReference>
<dbReference type="PROSITE" id="PS50053">
    <property type="entry name" value="UBIQUITIN_2"/>
    <property type="match status" value="1"/>
</dbReference>
<dbReference type="Gene3D" id="3.10.20.90">
    <property type="entry name" value="Phosphatidylinositol 3-kinase Catalytic Subunit, Chain A, domain 1"/>
    <property type="match status" value="1"/>
</dbReference>
<dbReference type="GO" id="GO:0034045">
    <property type="term" value="C:phagophore assembly site membrane"/>
    <property type="evidence" value="ECO:0007669"/>
    <property type="project" value="TreeGrafter"/>
</dbReference>
<feature type="domain" description="Ubiquitin-like" evidence="2">
    <location>
        <begin position="18"/>
        <end position="81"/>
    </location>
</feature>
<name>A0A7S2X1Y6_9CHLO</name>